<feature type="chain" id="PRO_5046495220" evidence="1">
    <location>
        <begin position="46"/>
        <end position="220"/>
    </location>
</feature>
<dbReference type="Proteomes" id="UP000633041">
    <property type="component" value="Unassembled WGS sequence"/>
</dbReference>
<comment type="caution">
    <text evidence="2">The sequence shown here is derived from an EMBL/GenBank/DDBJ whole genome shotgun (WGS) entry which is preliminary data.</text>
</comment>
<accession>A0ABQ4HHB1</accession>
<proteinExistence type="predicted"/>
<sequence length="220" mass="24909">MDIQRERQKILIPERFPQMRFATRILVGAGAATLLAVGAPVAANAATPIENAATGPGGVSASPYFSDHWGPYASANHKAVAQGKVQVTKESKKQGYWKKYPKVVKKCWWKNGHKKCAWIKTWQKKWVWKWVHEYDYTVHGKLTNHKWWGNPKYRCSWATFKIEGFDGSTSFKSFKNCGKPAKFYSFSGEGAQEISVKVSRGNHFGPKGYYGGWENVYSHA</sequence>
<protein>
    <submittedName>
        <fullName evidence="2">Uncharacterized protein</fullName>
    </submittedName>
</protein>
<evidence type="ECO:0000313" key="2">
    <source>
        <dbReference type="EMBL" id="GII11542.1"/>
    </source>
</evidence>
<dbReference type="EMBL" id="BOOL01000049">
    <property type="protein sequence ID" value="GII11542.1"/>
    <property type="molecule type" value="Genomic_DNA"/>
</dbReference>
<gene>
    <name evidence="2" type="ORF">Ppa06_53400</name>
</gene>
<keyword evidence="3" id="KW-1185">Reference proteome</keyword>
<feature type="signal peptide" evidence="1">
    <location>
        <begin position="1"/>
        <end position="45"/>
    </location>
</feature>
<reference evidence="2 3" key="1">
    <citation type="submission" date="2021-01" db="EMBL/GenBank/DDBJ databases">
        <title>Whole genome shotgun sequence of Planomonospora parontospora subsp. parontospora NBRC 13880.</title>
        <authorList>
            <person name="Komaki H."/>
            <person name="Tamura T."/>
        </authorList>
    </citation>
    <scope>NUCLEOTIDE SEQUENCE [LARGE SCALE GENOMIC DNA]</scope>
    <source>
        <strain evidence="2 3">NBRC 13880</strain>
    </source>
</reference>
<organism evidence="2 3">
    <name type="scientific">Planomonospora parontospora subsp. parontospora</name>
    <dbReference type="NCBI Taxonomy" id="97194"/>
    <lineage>
        <taxon>Bacteria</taxon>
        <taxon>Bacillati</taxon>
        <taxon>Actinomycetota</taxon>
        <taxon>Actinomycetes</taxon>
        <taxon>Streptosporangiales</taxon>
        <taxon>Streptosporangiaceae</taxon>
        <taxon>Planomonospora</taxon>
    </lineage>
</organism>
<keyword evidence="1" id="KW-0732">Signal</keyword>
<name>A0ABQ4HHB1_9ACTN</name>
<evidence type="ECO:0000313" key="3">
    <source>
        <dbReference type="Proteomes" id="UP000633041"/>
    </source>
</evidence>
<evidence type="ECO:0000256" key="1">
    <source>
        <dbReference type="SAM" id="SignalP"/>
    </source>
</evidence>